<dbReference type="Gene3D" id="1.10.3720.10">
    <property type="entry name" value="MetI-like"/>
    <property type="match status" value="1"/>
</dbReference>
<dbReference type="InterPro" id="IPR035906">
    <property type="entry name" value="MetI-like_sf"/>
</dbReference>
<sequence>MGKYLLRRLNLFVATSLVLAGVLFYTTGLFPVDRITALSGIVSPSPAQVEQVTELYALNKNTPLQFSAFLQQRLSGDLGISITSQQSVSQELMARLPATLELANVAALLALVFGVPIGILASLTQHRLTQHAIMAMTLTGYSIPVFWLGLTLSLWFGVHLGWLPISGQINLLYEIEPVTGFILFDTWVSDSEYRMAAFLDALQHMILPSITLAVLPFTVVVRITRSAMLNIMNQTFIRAAEARGLSTAKIVLRHALPNALIPVLKHLGIMLGPFASYSIIVEVIFSWPGVGSWLVSGIYQRDYTVIQGGILVVALLIMLSSILIEIVHTATNPISRKELYASN</sequence>
<evidence type="ECO:0000313" key="10">
    <source>
        <dbReference type="EMBL" id="GGI75283.1"/>
    </source>
</evidence>
<evidence type="ECO:0000256" key="6">
    <source>
        <dbReference type="ARBA" id="ARBA00023136"/>
    </source>
</evidence>
<feature type="transmembrane region" description="Helical" evidence="8">
    <location>
        <begin position="102"/>
        <end position="121"/>
    </location>
</feature>
<dbReference type="EMBL" id="BMPZ01000002">
    <property type="protein sequence ID" value="GGI75283.1"/>
    <property type="molecule type" value="Genomic_DNA"/>
</dbReference>
<evidence type="ECO:0000313" key="11">
    <source>
        <dbReference type="Proteomes" id="UP000613743"/>
    </source>
</evidence>
<keyword evidence="3" id="KW-1003">Cell membrane</keyword>
<keyword evidence="5 8" id="KW-1133">Transmembrane helix</keyword>
<dbReference type="SUPFAM" id="SSF161098">
    <property type="entry name" value="MetI-like"/>
    <property type="match status" value="1"/>
</dbReference>
<feature type="transmembrane region" description="Helical" evidence="8">
    <location>
        <begin position="305"/>
        <end position="327"/>
    </location>
</feature>
<dbReference type="AlphaFoldDB" id="A0A917JMC0"/>
<reference evidence="10" key="2">
    <citation type="submission" date="2020-09" db="EMBL/GenBank/DDBJ databases">
        <authorList>
            <person name="Sun Q."/>
            <person name="Ohkuma M."/>
        </authorList>
    </citation>
    <scope>NUCLEOTIDE SEQUENCE</scope>
    <source>
        <strain evidence="10">JCM 30804</strain>
    </source>
</reference>
<evidence type="ECO:0000256" key="3">
    <source>
        <dbReference type="ARBA" id="ARBA00022475"/>
    </source>
</evidence>
<dbReference type="CDD" id="cd06261">
    <property type="entry name" value="TM_PBP2"/>
    <property type="match status" value="1"/>
</dbReference>
<evidence type="ECO:0000256" key="4">
    <source>
        <dbReference type="ARBA" id="ARBA00022692"/>
    </source>
</evidence>
<keyword evidence="4 8" id="KW-0812">Transmembrane</keyword>
<comment type="subcellular location">
    <subcellularLocation>
        <location evidence="1 8">Cell membrane</location>
        <topology evidence="1 8">Multi-pass membrane protein</topology>
    </subcellularLocation>
</comment>
<feature type="transmembrane region" description="Helical" evidence="8">
    <location>
        <begin position="9"/>
        <end position="30"/>
    </location>
</feature>
<accession>A0A917JMC0</accession>
<protein>
    <submittedName>
        <fullName evidence="10">Antimicrobial peptide ABC transporter permease SapB</fullName>
    </submittedName>
</protein>
<evidence type="ECO:0000259" key="9">
    <source>
        <dbReference type="PROSITE" id="PS50928"/>
    </source>
</evidence>
<keyword evidence="11" id="KW-1185">Reference proteome</keyword>
<comment type="caution">
    <text evidence="10">The sequence shown here is derived from an EMBL/GenBank/DDBJ whole genome shotgun (WGS) entry which is preliminary data.</text>
</comment>
<dbReference type="GO" id="GO:0071916">
    <property type="term" value="F:dipeptide transmembrane transporter activity"/>
    <property type="evidence" value="ECO:0007669"/>
    <property type="project" value="TreeGrafter"/>
</dbReference>
<dbReference type="Proteomes" id="UP000613743">
    <property type="component" value="Unassembled WGS sequence"/>
</dbReference>
<feature type="transmembrane region" description="Helical" evidence="8">
    <location>
        <begin position="274"/>
        <end position="299"/>
    </location>
</feature>
<evidence type="ECO:0000256" key="7">
    <source>
        <dbReference type="ARBA" id="ARBA00024202"/>
    </source>
</evidence>
<evidence type="ECO:0000256" key="1">
    <source>
        <dbReference type="ARBA" id="ARBA00004651"/>
    </source>
</evidence>
<name>A0A917JMC0_9GAMM</name>
<dbReference type="PROSITE" id="PS50928">
    <property type="entry name" value="ABC_TM1"/>
    <property type="match status" value="1"/>
</dbReference>
<reference evidence="10" key="1">
    <citation type="journal article" date="2014" name="Int. J. Syst. Evol. Microbiol.">
        <title>Complete genome sequence of Corynebacterium casei LMG S-19264T (=DSM 44701T), isolated from a smear-ripened cheese.</title>
        <authorList>
            <consortium name="US DOE Joint Genome Institute (JGI-PGF)"/>
            <person name="Walter F."/>
            <person name="Albersmeier A."/>
            <person name="Kalinowski J."/>
            <person name="Ruckert C."/>
        </authorList>
    </citation>
    <scope>NUCLEOTIDE SEQUENCE</scope>
    <source>
        <strain evidence="10">JCM 30804</strain>
    </source>
</reference>
<gene>
    <name evidence="10" type="primary">sapB</name>
    <name evidence="10" type="ORF">GCM10009332_10930</name>
</gene>
<evidence type="ECO:0000256" key="2">
    <source>
        <dbReference type="ARBA" id="ARBA00022448"/>
    </source>
</evidence>
<dbReference type="InterPro" id="IPR000515">
    <property type="entry name" value="MetI-like"/>
</dbReference>
<keyword evidence="2 8" id="KW-0813">Transport</keyword>
<feature type="transmembrane region" description="Helical" evidence="8">
    <location>
        <begin position="205"/>
        <end position="224"/>
    </location>
</feature>
<proteinExistence type="inferred from homology"/>
<keyword evidence="6 8" id="KW-0472">Membrane</keyword>
<dbReference type="Pfam" id="PF00528">
    <property type="entry name" value="BPD_transp_1"/>
    <property type="match status" value="1"/>
</dbReference>
<dbReference type="PANTHER" id="PTHR43163">
    <property type="entry name" value="DIPEPTIDE TRANSPORT SYSTEM PERMEASE PROTEIN DPPB-RELATED"/>
    <property type="match status" value="1"/>
</dbReference>
<feature type="transmembrane region" description="Helical" evidence="8">
    <location>
        <begin position="133"/>
        <end position="156"/>
    </location>
</feature>
<organism evidence="10 11">
    <name type="scientific">Shewanella gelidii</name>
    <dbReference type="NCBI Taxonomy" id="1642821"/>
    <lineage>
        <taxon>Bacteria</taxon>
        <taxon>Pseudomonadati</taxon>
        <taxon>Pseudomonadota</taxon>
        <taxon>Gammaproteobacteria</taxon>
        <taxon>Alteromonadales</taxon>
        <taxon>Shewanellaceae</taxon>
        <taxon>Shewanella</taxon>
    </lineage>
</organism>
<dbReference type="RefSeq" id="WP_188918669.1">
    <property type="nucleotide sequence ID" value="NZ_BMPZ01000002.1"/>
</dbReference>
<dbReference type="GO" id="GO:0005886">
    <property type="term" value="C:plasma membrane"/>
    <property type="evidence" value="ECO:0007669"/>
    <property type="project" value="UniProtKB-SubCell"/>
</dbReference>
<dbReference type="PANTHER" id="PTHR43163:SF6">
    <property type="entry name" value="DIPEPTIDE TRANSPORT SYSTEM PERMEASE PROTEIN DPPB-RELATED"/>
    <property type="match status" value="1"/>
</dbReference>
<comment type="similarity">
    <text evidence="7">Belongs to the binding-protein-dependent transport system permease family. OppBC subfamily.</text>
</comment>
<evidence type="ECO:0000256" key="5">
    <source>
        <dbReference type="ARBA" id="ARBA00022989"/>
    </source>
</evidence>
<evidence type="ECO:0000256" key="8">
    <source>
        <dbReference type="RuleBase" id="RU363032"/>
    </source>
</evidence>
<feature type="domain" description="ABC transmembrane type-1" evidence="9">
    <location>
        <begin position="96"/>
        <end position="328"/>
    </location>
</feature>